<name>A0A4Q0AGQ7_9BACT</name>
<proteinExistence type="predicted"/>
<dbReference type="AlphaFoldDB" id="A0A4Q0AGQ7"/>
<dbReference type="EMBL" id="SCKX01000001">
    <property type="protein sequence ID" value="RWZ78332.1"/>
    <property type="molecule type" value="Genomic_DNA"/>
</dbReference>
<dbReference type="Proteomes" id="UP000289257">
    <property type="component" value="Unassembled WGS sequence"/>
</dbReference>
<keyword evidence="2" id="KW-1185">Reference proteome</keyword>
<protein>
    <submittedName>
        <fullName evidence="1">Uncharacterized protein</fullName>
    </submittedName>
</protein>
<accession>A0A4Q0AGQ7</accession>
<gene>
    <name evidence="1" type="ORF">EOT05_01020</name>
</gene>
<reference evidence="1" key="1">
    <citation type="submission" date="2019-01" db="EMBL/GenBank/DDBJ databases">
        <title>Genomic signatures and co-occurrence patterns of the ultra-small Saccharimodia (Patescibacteria phylum) suggest a symbiotic lifestyle.</title>
        <authorList>
            <person name="Lemos L."/>
            <person name="Medeiros J."/>
            <person name="Andreote F."/>
            <person name="Fernandes G."/>
            <person name="Varani A."/>
            <person name="Oliveira G."/>
            <person name="Pylro V."/>
        </authorList>
    </citation>
    <scope>NUCLEOTIDE SEQUENCE [LARGE SCALE GENOMIC DNA]</scope>
    <source>
        <strain evidence="1">AMD02</strain>
    </source>
</reference>
<organism evidence="1 2">
    <name type="scientific">Candidatus Microsaccharimonas sossegonensis</name>
    <dbReference type="NCBI Taxonomy" id="2506948"/>
    <lineage>
        <taxon>Bacteria</taxon>
        <taxon>Candidatus Saccharimonadota</taxon>
        <taxon>Candidatus Saccharimonadia</taxon>
        <taxon>Candidatus Saccharimonadales</taxon>
        <taxon>Candidatus Saccharimonadaceae</taxon>
        <taxon>Candidatus Microsaccharimonas</taxon>
    </lineage>
</organism>
<evidence type="ECO:0000313" key="2">
    <source>
        <dbReference type="Proteomes" id="UP000289257"/>
    </source>
</evidence>
<evidence type="ECO:0000313" key="1">
    <source>
        <dbReference type="EMBL" id="RWZ78332.1"/>
    </source>
</evidence>
<sequence length="217" mass="25150">MEINKLALQNFYESHVENYLARRNKGKSATWDEDYKWHFLPEANKALSIFNTVDSSNIKDVLSVINKYKSNFAHWIDMDDLNLLIEKPNGYQIVREVWGKQPDNIGQAVDAANNMSNFMLNKKFSPSTYGYILAAQNCDRFAIYRDSLLKKLADINHIEKSGSLTQGEKYQLLNDSASYIGELMGNEKQKYADLEWYTALNGQDFLYVTIQYQLDDR</sequence>
<comment type="caution">
    <text evidence="1">The sequence shown here is derived from an EMBL/GenBank/DDBJ whole genome shotgun (WGS) entry which is preliminary data.</text>
</comment>